<dbReference type="InterPro" id="IPR036188">
    <property type="entry name" value="FAD/NAD-bd_sf"/>
</dbReference>
<name>A0A094QE23_9ZZZZ</name>
<evidence type="ECO:0000259" key="1">
    <source>
        <dbReference type="Pfam" id="PF01593"/>
    </source>
</evidence>
<dbReference type="AlphaFoldDB" id="A0A094QE23"/>
<dbReference type="SUPFAM" id="SSF51905">
    <property type="entry name" value="FAD/NAD(P)-binding domain"/>
    <property type="match status" value="1"/>
</dbReference>
<organism evidence="2">
    <name type="scientific">freshwater metagenome</name>
    <dbReference type="NCBI Taxonomy" id="449393"/>
    <lineage>
        <taxon>unclassified sequences</taxon>
        <taxon>metagenomes</taxon>
        <taxon>ecological metagenomes</taxon>
    </lineage>
</organism>
<dbReference type="EMBL" id="JNSK01000003">
    <property type="protein sequence ID" value="KGA20434.1"/>
    <property type="molecule type" value="Genomic_DNA"/>
</dbReference>
<evidence type="ECO:0000313" key="2">
    <source>
        <dbReference type="EMBL" id="KGA20434.1"/>
    </source>
</evidence>
<reference evidence="2" key="1">
    <citation type="submission" date="2014-05" db="EMBL/GenBank/DDBJ databases">
        <title>Key roles for freshwater Actinobacteria revealed by deep metagenomic sequencing.</title>
        <authorList>
            <person name="Ghai R."/>
            <person name="Mizuno C.M."/>
            <person name="Picazo A."/>
            <person name="Camacho A."/>
            <person name="Rodriguez-Valera F."/>
        </authorList>
    </citation>
    <scope>NUCLEOTIDE SEQUENCE</scope>
</reference>
<dbReference type="GO" id="GO:0016491">
    <property type="term" value="F:oxidoreductase activity"/>
    <property type="evidence" value="ECO:0007669"/>
    <property type="project" value="InterPro"/>
</dbReference>
<feature type="domain" description="Amine oxidase" evidence="1">
    <location>
        <begin position="15"/>
        <end position="388"/>
    </location>
</feature>
<dbReference type="Gene3D" id="3.50.50.60">
    <property type="entry name" value="FAD/NAD(P)-binding domain"/>
    <property type="match status" value="1"/>
</dbReference>
<proteinExistence type="predicted"/>
<sequence length="406" mass="43236">MSDSSQPVVVVGAGLAGLSAAKTLIDAGVVVRILEASTTLGGRVKTDEINGYRFDRGFQLINAKYPEVESLNIINELDFCYASRAVDIALEGSVVRLGDPRRYLASAFRSQSGSMREKISFLKYLVSHSAHGSSVESELLAAGCNKLYARVLRPFLTGVFLAQPSRMDAVSGREIIKSFISGAPGLPAMGAGEFSRVLASKIGAVETGVQVNAISGLTLSTSHGEITARAIIVATDQTTAAQLLEIEDVGESVSCTTWFHSTPDLFECDSTLRVDGLARGPIVNSIAISKLLPLSAPADRTLFSSTSLGHASESEMRRHLSLIWGVDTAGWELVAKYEIKNALPLFPPGQARAQSLSVKPGVWRAGDYLSAASQNGALVSGRLAALELISFLQEQREPTLRGDNPK</sequence>
<gene>
    <name evidence="2" type="ORF">GM50_1755</name>
</gene>
<comment type="caution">
    <text evidence="2">The sequence shown here is derived from an EMBL/GenBank/DDBJ whole genome shotgun (WGS) entry which is preliminary data.</text>
</comment>
<accession>A0A094QE23</accession>
<dbReference type="Pfam" id="PF01593">
    <property type="entry name" value="Amino_oxidase"/>
    <property type="match status" value="1"/>
</dbReference>
<dbReference type="InterPro" id="IPR002937">
    <property type="entry name" value="Amino_oxidase"/>
</dbReference>
<dbReference type="PANTHER" id="PTHR42841">
    <property type="entry name" value="AMINE OXIDASE"/>
    <property type="match status" value="1"/>
</dbReference>
<protein>
    <recommendedName>
        <fullName evidence="1">Amine oxidase domain-containing protein</fullName>
    </recommendedName>
</protein>